<dbReference type="Proteomes" id="UP001329430">
    <property type="component" value="Chromosome 2"/>
</dbReference>
<gene>
    <name evidence="2" type="ORF">RI129_003856</name>
</gene>
<name>A0AAN7VSR3_9COLE</name>
<proteinExistence type="predicted"/>
<feature type="region of interest" description="Disordered" evidence="1">
    <location>
        <begin position="618"/>
        <end position="651"/>
    </location>
</feature>
<feature type="compositionally biased region" description="Low complexity" evidence="1">
    <location>
        <begin position="437"/>
        <end position="449"/>
    </location>
</feature>
<feature type="compositionally biased region" description="Basic and acidic residues" evidence="1">
    <location>
        <begin position="345"/>
        <end position="354"/>
    </location>
</feature>
<accession>A0AAN7VSR3</accession>
<organism evidence="2 3">
    <name type="scientific">Pyrocoelia pectoralis</name>
    <dbReference type="NCBI Taxonomy" id="417401"/>
    <lineage>
        <taxon>Eukaryota</taxon>
        <taxon>Metazoa</taxon>
        <taxon>Ecdysozoa</taxon>
        <taxon>Arthropoda</taxon>
        <taxon>Hexapoda</taxon>
        <taxon>Insecta</taxon>
        <taxon>Pterygota</taxon>
        <taxon>Neoptera</taxon>
        <taxon>Endopterygota</taxon>
        <taxon>Coleoptera</taxon>
        <taxon>Polyphaga</taxon>
        <taxon>Elateriformia</taxon>
        <taxon>Elateroidea</taxon>
        <taxon>Lampyridae</taxon>
        <taxon>Lampyrinae</taxon>
        <taxon>Pyrocoelia</taxon>
    </lineage>
</organism>
<comment type="caution">
    <text evidence="2">The sequence shown here is derived from an EMBL/GenBank/DDBJ whole genome shotgun (WGS) entry which is preliminary data.</text>
</comment>
<feature type="region of interest" description="Disordered" evidence="1">
    <location>
        <begin position="207"/>
        <end position="268"/>
    </location>
</feature>
<feature type="compositionally biased region" description="Basic and acidic residues" evidence="1">
    <location>
        <begin position="240"/>
        <end position="251"/>
    </location>
</feature>
<evidence type="ECO:0000313" key="2">
    <source>
        <dbReference type="EMBL" id="KAK5648964.1"/>
    </source>
</evidence>
<feature type="compositionally biased region" description="Basic and acidic residues" evidence="1">
    <location>
        <begin position="135"/>
        <end position="150"/>
    </location>
</feature>
<evidence type="ECO:0000256" key="1">
    <source>
        <dbReference type="SAM" id="MobiDB-lite"/>
    </source>
</evidence>
<reference evidence="2 3" key="1">
    <citation type="journal article" date="2024" name="Insects">
        <title>An Improved Chromosome-Level Genome Assembly of the Firefly Pyrocoelia pectoralis.</title>
        <authorList>
            <person name="Fu X."/>
            <person name="Meyer-Rochow V.B."/>
            <person name="Ballantyne L."/>
            <person name="Zhu X."/>
        </authorList>
    </citation>
    <scope>NUCLEOTIDE SEQUENCE [LARGE SCALE GENOMIC DNA]</scope>
    <source>
        <strain evidence="2">XCY_ONT2</strain>
    </source>
</reference>
<feature type="compositionally biased region" description="Basic and acidic residues" evidence="1">
    <location>
        <begin position="165"/>
        <end position="187"/>
    </location>
</feature>
<sequence length="684" mass="77258">MVLTDFKIDSKLNTVNAHKLDNWQSSKTDKKGKSVFDVGATDKSVGTSDDAKLVSKKEITDEKISELSSALHRIKQSDSADNVEAIEEDLRGLLSDMGLIDSELLKNKREAIKRDVSNDEDENLEQGANNIEVVKATHDPDKNDRKKRDGLTATTNIDVSVGSTADERLRSTEIKEGENEESKREATTAKINNYQSQGEVYVRNKRHEMSTENSDLMKGLEKSGELTVSGNKSPLASSENDVKITDKRKDSYVSTSSPTGVTTTGDDYEKQLEKNIQQRIEAIKEEVKREIASLQAKNTANTISEEEAQRKKRETSNTLVEKESKGLNPVEHPDGQLVPRVRTKRNLEGRDLHSRTKRGAYGDYFIDETGEEMDDPEIIENGEEDENEDYFLDTERKDSGFTNDSSTAYENSTEKVFSNNTTSTRSSQPPSIELNQTVSSPPTTLTSVPEMPHTGSVSDGLEDVTLKSSRKRREVIIHTRKKRAEALVPDGNAAYLPYRAEDEEVDEEGDEFEDDGFDDRTASLHKREANRNIPGTRYALDYLEYDEPYGTSDYQQKYPVRRYISNLNSNVYDNVPNFLHDPTAYIRRKRNNFDHLVALHGGGPMVRHLAATRERNMRQLENESRKKRNFRRTSQSTEDNKQEQQNIADLSDTDLFGALPQSYEGELSRFKRVKRKVAAVKGVG</sequence>
<feature type="compositionally biased region" description="Low complexity" evidence="1">
    <location>
        <begin position="252"/>
        <end position="265"/>
    </location>
</feature>
<feature type="compositionally biased region" description="Polar residues" evidence="1">
    <location>
        <begin position="632"/>
        <end position="648"/>
    </location>
</feature>
<evidence type="ECO:0000313" key="3">
    <source>
        <dbReference type="Proteomes" id="UP001329430"/>
    </source>
</evidence>
<feature type="compositionally biased region" description="Polar residues" evidence="1">
    <location>
        <begin position="152"/>
        <end position="163"/>
    </location>
</feature>
<feature type="region of interest" description="Disordered" evidence="1">
    <location>
        <begin position="295"/>
        <end position="465"/>
    </location>
</feature>
<feature type="region of interest" description="Disordered" evidence="1">
    <location>
        <begin position="118"/>
        <end position="187"/>
    </location>
</feature>
<dbReference type="EMBL" id="JAVRBK010000002">
    <property type="protein sequence ID" value="KAK5648964.1"/>
    <property type="molecule type" value="Genomic_DNA"/>
</dbReference>
<dbReference type="AlphaFoldDB" id="A0AAN7VSR3"/>
<keyword evidence="3" id="KW-1185">Reference proteome</keyword>
<protein>
    <submittedName>
        <fullName evidence="2">Uncharacterized protein</fullName>
    </submittedName>
</protein>
<feature type="compositionally biased region" description="Acidic residues" evidence="1">
    <location>
        <begin position="365"/>
        <end position="392"/>
    </location>
</feature>
<feature type="compositionally biased region" description="Polar residues" evidence="1">
    <location>
        <begin position="400"/>
        <end position="436"/>
    </location>
</feature>
<feature type="compositionally biased region" description="Polar residues" evidence="1">
    <location>
        <begin position="226"/>
        <end position="239"/>
    </location>
</feature>